<gene>
    <name evidence="2" type="ORF">FIBSPDRAFT_147011</name>
</gene>
<feature type="compositionally biased region" description="Basic and acidic residues" evidence="1">
    <location>
        <begin position="128"/>
        <end position="190"/>
    </location>
</feature>
<proteinExistence type="predicted"/>
<keyword evidence="3" id="KW-1185">Reference proteome</keyword>
<feature type="compositionally biased region" description="Basic and acidic residues" evidence="1">
    <location>
        <begin position="90"/>
        <end position="117"/>
    </location>
</feature>
<sequence>MAPIASPIDKIVFGRLYDINEWLTGAYQAVCTRLDALTLEEGKRLGVDDAIRINSIRQDFCFVRVSEASPKLCEEDIESRFGLAIQTEHSSNKESKDVAERLRPDSAAEATSKKEEAASAAKVQRKKRQEEVADKKAKDLEEKKVQEQREAEAKSQELEEEVAKAAEIERQKKEQETADKTTKDLDDKRAPSTGAADLTPIKSSKKDTDKAKPAAAMSGISTTPISTAANEQEDWSQLNAWDRYCMKEKKFLKEKDAEELAELVKQMKQQLADEAKAAEGAATQQGAGDTSSVPAGPSAVSITEPNGSGVSNTSMGTPAIKKDGWSHLTPKARMDKKTKNAYSEFQVEERAELAAELLKKAQQQMADEAKAAQEAAAKRQ</sequence>
<feature type="region of interest" description="Disordered" evidence="1">
    <location>
        <begin position="88"/>
        <end position="234"/>
    </location>
</feature>
<feature type="compositionally biased region" description="Polar residues" evidence="1">
    <location>
        <begin position="300"/>
        <end position="316"/>
    </location>
</feature>
<dbReference type="EMBL" id="KV417639">
    <property type="protein sequence ID" value="KZP12990.1"/>
    <property type="molecule type" value="Genomic_DNA"/>
</dbReference>
<name>A0A166BUK6_9AGAM</name>
<feature type="compositionally biased region" description="Low complexity" evidence="1">
    <location>
        <begin position="278"/>
        <end position="290"/>
    </location>
</feature>
<evidence type="ECO:0000256" key="1">
    <source>
        <dbReference type="SAM" id="MobiDB-lite"/>
    </source>
</evidence>
<organism evidence="2 3">
    <name type="scientific">Athelia psychrophila</name>
    <dbReference type="NCBI Taxonomy" id="1759441"/>
    <lineage>
        <taxon>Eukaryota</taxon>
        <taxon>Fungi</taxon>
        <taxon>Dikarya</taxon>
        <taxon>Basidiomycota</taxon>
        <taxon>Agaricomycotina</taxon>
        <taxon>Agaricomycetes</taxon>
        <taxon>Agaricomycetidae</taxon>
        <taxon>Atheliales</taxon>
        <taxon>Atheliaceae</taxon>
        <taxon>Athelia</taxon>
    </lineage>
</organism>
<feature type="region of interest" description="Disordered" evidence="1">
    <location>
        <begin position="268"/>
        <end position="341"/>
    </location>
</feature>
<dbReference type="AlphaFoldDB" id="A0A166BUK6"/>
<protein>
    <submittedName>
        <fullName evidence="2">Uncharacterized protein</fullName>
    </submittedName>
</protein>
<reference evidence="2 3" key="1">
    <citation type="journal article" date="2016" name="Mol. Biol. Evol.">
        <title>Comparative Genomics of Early-Diverging Mushroom-Forming Fungi Provides Insights into the Origins of Lignocellulose Decay Capabilities.</title>
        <authorList>
            <person name="Nagy L.G."/>
            <person name="Riley R."/>
            <person name="Tritt A."/>
            <person name="Adam C."/>
            <person name="Daum C."/>
            <person name="Floudas D."/>
            <person name="Sun H."/>
            <person name="Yadav J.S."/>
            <person name="Pangilinan J."/>
            <person name="Larsson K.H."/>
            <person name="Matsuura K."/>
            <person name="Barry K."/>
            <person name="Labutti K."/>
            <person name="Kuo R."/>
            <person name="Ohm R.A."/>
            <person name="Bhattacharya S.S."/>
            <person name="Shirouzu T."/>
            <person name="Yoshinaga Y."/>
            <person name="Martin F.M."/>
            <person name="Grigoriev I.V."/>
            <person name="Hibbett D.S."/>
        </authorList>
    </citation>
    <scope>NUCLEOTIDE SEQUENCE [LARGE SCALE GENOMIC DNA]</scope>
    <source>
        <strain evidence="2 3">CBS 109695</strain>
    </source>
</reference>
<accession>A0A166BUK6</accession>
<dbReference type="Proteomes" id="UP000076532">
    <property type="component" value="Unassembled WGS sequence"/>
</dbReference>
<evidence type="ECO:0000313" key="3">
    <source>
        <dbReference type="Proteomes" id="UP000076532"/>
    </source>
</evidence>
<feature type="region of interest" description="Disordered" evidence="1">
    <location>
        <begin position="360"/>
        <end position="380"/>
    </location>
</feature>
<feature type="compositionally biased region" description="Polar residues" evidence="1">
    <location>
        <begin position="219"/>
        <end position="234"/>
    </location>
</feature>
<evidence type="ECO:0000313" key="2">
    <source>
        <dbReference type="EMBL" id="KZP12990.1"/>
    </source>
</evidence>